<dbReference type="Proteomes" id="UP000281985">
    <property type="component" value="Unassembled WGS sequence"/>
</dbReference>
<protein>
    <recommendedName>
        <fullName evidence="4">Hydrolase</fullName>
    </recommendedName>
</protein>
<dbReference type="AlphaFoldDB" id="A0A3M0G7L8"/>
<organism evidence="2 3">
    <name type="scientific">Dokdonia sinensis</name>
    <dbReference type="NCBI Taxonomy" id="2479847"/>
    <lineage>
        <taxon>Bacteria</taxon>
        <taxon>Pseudomonadati</taxon>
        <taxon>Bacteroidota</taxon>
        <taxon>Flavobacteriia</taxon>
        <taxon>Flavobacteriales</taxon>
        <taxon>Flavobacteriaceae</taxon>
        <taxon>Dokdonia</taxon>
    </lineage>
</organism>
<evidence type="ECO:0008006" key="4">
    <source>
        <dbReference type="Google" id="ProtNLM"/>
    </source>
</evidence>
<dbReference type="EMBL" id="REFV01000004">
    <property type="protein sequence ID" value="RMB60914.1"/>
    <property type="molecule type" value="Genomic_DNA"/>
</dbReference>
<dbReference type="RefSeq" id="WP_121916649.1">
    <property type="nucleotide sequence ID" value="NZ_REFV01000004.1"/>
</dbReference>
<gene>
    <name evidence="2" type="ORF">EAX61_05370</name>
</gene>
<keyword evidence="1" id="KW-0175">Coiled coil</keyword>
<keyword evidence="3" id="KW-1185">Reference proteome</keyword>
<reference evidence="2 3" key="1">
    <citation type="submission" date="2018-10" db="EMBL/GenBank/DDBJ databases">
        <title>Dokdonia luteus sp. nov., isolated from sea water.</title>
        <authorList>
            <person name="Zhou L.Y."/>
            <person name="Du Z.J."/>
        </authorList>
    </citation>
    <scope>NUCLEOTIDE SEQUENCE [LARGE SCALE GENOMIC DNA]</scope>
    <source>
        <strain evidence="2 3">SH27</strain>
    </source>
</reference>
<dbReference type="OrthoDB" id="1451701at2"/>
<evidence type="ECO:0000256" key="1">
    <source>
        <dbReference type="SAM" id="Coils"/>
    </source>
</evidence>
<feature type="coiled-coil region" evidence="1">
    <location>
        <begin position="28"/>
        <end position="55"/>
    </location>
</feature>
<evidence type="ECO:0000313" key="3">
    <source>
        <dbReference type="Proteomes" id="UP000281985"/>
    </source>
</evidence>
<name>A0A3M0G7L8_9FLAO</name>
<sequence length="167" mass="19516">MRRNIFLYLFLFAALWIVFQYVNNVKVYENQEKRISRLEAQVQAAEAQTQTTKDALFDAEYFTVKGNENAYAYFENDGYVIDTIIPKIEDAIYTRNTKEGNDLIPFEGLRAPFRINKVQVLNHKWIIADFSDGERWGELFIGYEIGEGDSISFETKQSLIYPKVKDE</sequence>
<accession>A0A3M0G7L8</accession>
<evidence type="ECO:0000313" key="2">
    <source>
        <dbReference type="EMBL" id="RMB60914.1"/>
    </source>
</evidence>
<proteinExistence type="predicted"/>
<comment type="caution">
    <text evidence="2">The sequence shown here is derived from an EMBL/GenBank/DDBJ whole genome shotgun (WGS) entry which is preliminary data.</text>
</comment>